<dbReference type="GO" id="GO:0004843">
    <property type="term" value="F:cysteine-type deubiquitinase activity"/>
    <property type="evidence" value="ECO:0000318"/>
    <property type="project" value="GO_Central"/>
</dbReference>
<keyword evidence="5" id="KW-0833">Ubl conjugation pathway</keyword>
<accession>A0A251T1U0</accession>
<dbReference type="Pfam" id="PF12436">
    <property type="entry name" value="USP7_ICP0_bdg"/>
    <property type="match status" value="1"/>
</dbReference>
<dbReference type="SMART" id="SM00061">
    <property type="entry name" value="MATH"/>
    <property type="match status" value="1"/>
</dbReference>
<sequence length="780" mass="90257">MSPPITSQPEEDETVATEGSESTEVFDDHPPARFIWEIENCSGFKDKCFYTDSVIAGGYKWRVLIYPNGDNVEDHLSMYLHSDDSRTLPHGCSIYAKFSLSVVNQMHHSLNVRNGLTYICLTLTRREMFIPSVLISMYYLADTQHLFEFTSRTNDLGFKSFMPLSELYDEGRGYNVNDTCIIEAVITVRRSTVDYLSLCSRKETGYVGLKNQGATHYLNSYLQTLYHIPYLKKAVYLFPTTGNDMPSGSIPLELQSLFYKLQFSGTSVATEELTKSFGLDTYESFKKHDVQEFSRVLTEKLEEKYKLCTLVVTLAQGSNVEGLIKQLFEGHNMKYVECVNVHYISIRKQTFSCLQLDVKGCRGVYASFDKYTEVERLEGGSRYRAGPHGLQDAEKRLMFIDFPPVLQLQLKRFEYDPIQDTMVKINNRYQFPLRLDLDREDGKYLSPLANRSFRNLYTLHSVLVHSGEAHDGHYYAYIRPTLSDQWFKFDDERVTKEEDIKRVMSELYGGKKLHEANLGVNSTPSDYTKNSTACMLVYIRESEKARILCKVNEMDMAEHLRVACDRDLHKQIGKDVHFDLVDLDKVCCFHMQNHTSFALFQEEVARVLGVPVQYQRFWLWEKRSNQSYRPVRPLTPQEKDLPVGYIRKFSDMVKNAELHLFLEVEVGWDLQPMPLPEKTEEEIMLFFIFYDREKEELRYVGRLFVKGTGKPIDILSKLKQLAGIEQGEQIELVEEICFTPNLECVHIDEMLTFKENELQDGDIICFAKVVNVENTGTLLS</sequence>
<dbReference type="PROSITE" id="PS50144">
    <property type="entry name" value="MATH"/>
    <property type="match status" value="1"/>
</dbReference>
<dbReference type="InParanoid" id="A0A251T1U0"/>
<evidence type="ECO:0000256" key="6">
    <source>
        <dbReference type="ARBA" id="ARBA00022801"/>
    </source>
</evidence>
<feature type="domain" description="MATH" evidence="9">
    <location>
        <begin position="31"/>
        <end position="186"/>
    </location>
</feature>
<dbReference type="CDD" id="cd00121">
    <property type="entry name" value="MATH"/>
    <property type="match status" value="1"/>
</dbReference>
<dbReference type="EC" id="3.4.19.12" evidence="3"/>
<evidence type="ECO:0000259" key="10">
    <source>
        <dbReference type="PROSITE" id="PS50235"/>
    </source>
</evidence>
<comment type="similarity">
    <text evidence="2">Belongs to the peptidase C19 family.</text>
</comment>
<protein>
    <recommendedName>
        <fullName evidence="3">ubiquitinyl hydrolase 1</fullName>
        <ecNumber evidence="3">3.4.19.12</ecNumber>
    </recommendedName>
</protein>
<dbReference type="STRING" id="4232.A0A251T1U0"/>
<dbReference type="PROSITE" id="PS50235">
    <property type="entry name" value="USP_3"/>
    <property type="match status" value="1"/>
</dbReference>
<dbReference type="InterPro" id="IPR038765">
    <property type="entry name" value="Papain-like_cys_pep_sf"/>
</dbReference>
<evidence type="ECO:0000313" key="11">
    <source>
        <dbReference type="EMBL" id="OTG04632.1"/>
    </source>
</evidence>
<evidence type="ECO:0000256" key="3">
    <source>
        <dbReference type="ARBA" id="ARBA00012759"/>
    </source>
</evidence>
<dbReference type="InterPro" id="IPR028889">
    <property type="entry name" value="USP"/>
</dbReference>
<dbReference type="Proteomes" id="UP000215914">
    <property type="component" value="Chromosome 12"/>
</dbReference>
<evidence type="ECO:0000256" key="8">
    <source>
        <dbReference type="SAM" id="MobiDB-lite"/>
    </source>
</evidence>
<dbReference type="GO" id="GO:0005634">
    <property type="term" value="C:nucleus"/>
    <property type="evidence" value="ECO:0000318"/>
    <property type="project" value="GO_Central"/>
</dbReference>
<dbReference type="InterPro" id="IPR018200">
    <property type="entry name" value="USP_CS"/>
</dbReference>
<dbReference type="Gene3D" id="2.60.210.10">
    <property type="entry name" value="Apoptosis, Tumor Necrosis Factor Receptor Associated Protein 2, Chain A"/>
    <property type="match status" value="1"/>
</dbReference>
<keyword evidence="7" id="KW-0788">Thiol protease</keyword>
<dbReference type="GO" id="GO:0031647">
    <property type="term" value="P:regulation of protein stability"/>
    <property type="evidence" value="ECO:0000318"/>
    <property type="project" value="GO_Central"/>
</dbReference>
<evidence type="ECO:0000256" key="5">
    <source>
        <dbReference type="ARBA" id="ARBA00022786"/>
    </source>
</evidence>
<dbReference type="AlphaFoldDB" id="A0A251T1U0"/>
<evidence type="ECO:0000256" key="4">
    <source>
        <dbReference type="ARBA" id="ARBA00022670"/>
    </source>
</evidence>
<evidence type="ECO:0000256" key="1">
    <source>
        <dbReference type="ARBA" id="ARBA00000707"/>
    </source>
</evidence>
<dbReference type="FunFam" id="3.10.20.90:FF:000050">
    <property type="entry name" value="Ubiquitin carboxyl-terminal hydrolase 13"/>
    <property type="match status" value="1"/>
</dbReference>
<reference evidence="12" key="1">
    <citation type="journal article" date="2017" name="Nature">
        <title>The sunflower genome provides insights into oil metabolism, flowering and Asterid evolution.</title>
        <authorList>
            <person name="Badouin H."/>
            <person name="Gouzy J."/>
            <person name="Grassa C.J."/>
            <person name="Murat F."/>
            <person name="Staton S.E."/>
            <person name="Cottret L."/>
            <person name="Lelandais-Briere C."/>
            <person name="Owens G.L."/>
            <person name="Carrere S."/>
            <person name="Mayjonade B."/>
            <person name="Legrand L."/>
            <person name="Gill N."/>
            <person name="Kane N.C."/>
            <person name="Bowers J.E."/>
            <person name="Hubner S."/>
            <person name="Bellec A."/>
            <person name="Berard A."/>
            <person name="Berges H."/>
            <person name="Blanchet N."/>
            <person name="Boniface M.C."/>
            <person name="Brunel D."/>
            <person name="Catrice O."/>
            <person name="Chaidir N."/>
            <person name="Claudel C."/>
            <person name="Donnadieu C."/>
            <person name="Faraut T."/>
            <person name="Fievet G."/>
            <person name="Helmstetter N."/>
            <person name="King M."/>
            <person name="Knapp S.J."/>
            <person name="Lai Z."/>
            <person name="Le Paslier M.C."/>
            <person name="Lippi Y."/>
            <person name="Lorenzon L."/>
            <person name="Mandel J.R."/>
            <person name="Marage G."/>
            <person name="Marchand G."/>
            <person name="Marquand E."/>
            <person name="Bret-Mestries E."/>
            <person name="Morien E."/>
            <person name="Nambeesan S."/>
            <person name="Nguyen T."/>
            <person name="Pegot-Espagnet P."/>
            <person name="Pouilly N."/>
            <person name="Raftis F."/>
            <person name="Sallet E."/>
            <person name="Schiex T."/>
            <person name="Thomas J."/>
            <person name="Vandecasteele C."/>
            <person name="Vares D."/>
            <person name="Vear F."/>
            <person name="Vautrin S."/>
            <person name="Crespi M."/>
            <person name="Mangin B."/>
            <person name="Burke J.M."/>
            <person name="Salse J."/>
            <person name="Munos S."/>
            <person name="Vincourt P."/>
            <person name="Rieseberg L.H."/>
            <person name="Langlade N.B."/>
        </authorList>
    </citation>
    <scope>NUCLEOTIDE SEQUENCE [LARGE SCALE GENOMIC DNA]</scope>
    <source>
        <strain evidence="12">cv. SF193</strain>
    </source>
</reference>
<dbReference type="SUPFAM" id="SSF54001">
    <property type="entry name" value="Cysteine proteinases"/>
    <property type="match status" value="1"/>
</dbReference>
<feature type="domain" description="USP" evidence="10">
    <location>
        <begin position="207"/>
        <end position="541"/>
    </location>
</feature>
<gene>
    <name evidence="11" type="ORF">HannXRQ_Chr12g0364511</name>
</gene>
<comment type="catalytic activity">
    <reaction evidence="1">
        <text>Thiol-dependent hydrolysis of ester, thioester, amide, peptide and isopeptide bonds formed by the C-terminal Gly of ubiquitin (a 76-residue protein attached to proteins as an intracellular targeting signal).</text>
        <dbReference type="EC" id="3.4.19.12"/>
    </reaction>
</comment>
<dbReference type="InterPro" id="IPR002083">
    <property type="entry name" value="MATH/TRAF_dom"/>
</dbReference>
<dbReference type="InterPro" id="IPR008974">
    <property type="entry name" value="TRAF-like"/>
</dbReference>
<dbReference type="InterPro" id="IPR050164">
    <property type="entry name" value="Peptidase_C19"/>
</dbReference>
<dbReference type="EMBL" id="CM007901">
    <property type="protein sequence ID" value="OTG04632.1"/>
    <property type="molecule type" value="Genomic_DNA"/>
</dbReference>
<dbReference type="GO" id="GO:0006508">
    <property type="term" value="P:proteolysis"/>
    <property type="evidence" value="ECO:0007669"/>
    <property type="project" value="UniProtKB-KW"/>
</dbReference>
<dbReference type="InterPro" id="IPR001394">
    <property type="entry name" value="Peptidase_C19_UCH"/>
</dbReference>
<dbReference type="GO" id="GO:0016579">
    <property type="term" value="P:protein deubiquitination"/>
    <property type="evidence" value="ECO:0007669"/>
    <property type="project" value="InterPro"/>
</dbReference>
<feature type="region of interest" description="Disordered" evidence="8">
    <location>
        <begin position="1"/>
        <end position="25"/>
    </location>
</feature>
<dbReference type="PANTHER" id="PTHR24006:SF936">
    <property type="entry name" value="UBIQUITINYL HYDROLASE 1"/>
    <property type="match status" value="1"/>
</dbReference>
<dbReference type="OMA" id="RIMEYQT"/>
<keyword evidence="6" id="KW-0378">Hydrolase</keyword>
<organism evidence="11 12">
    <name type="scientific">Helianthus annuus</name>
    <name type="common">Common sunflower</name>
    <dbReference type="NCBI Taxonomy" id="4232"/>
    <lineage>
        <taxon>Eukaryota</taxon>
        <taxon>Viridiplantae</taxon>
        <taxon>Streptophyta</taxon>
        <taxon>Embryophyta</taxon>
        <taxon>Tracheophyta</taxon>
        <taxon>Spermatophyta</taxon>
        <taxon>Magnoliopsida</taxon>
        <taxon>eudicotyledons</taxon>
        <taxon>Gunneridae</taxon>
        <taxon>Pentapetalae</taxon>
        <taxon>asterids</taxon>
        <taxon>campanulids</taxon>
        <taxon>Asterales</taxon>
        <taxon>Asteraceae</taxon>
        <taxon>Asteroideae</taxon>
        <taxon>Heliantheae alliance</taxon>
        <taxon>Heliantheae</taxon>
        <taxon>Helianthus</taxon>
    </lineage>
</organism>
<dbReference type="PANTHER" id="PTHR24006">
    <property type="entry name" value="UBIQUITIN CARBOXYL-TERMINAL HYDROLASE"/>
    <property type="match status" value="1"/>
</dbReference>
<keyword evidence="12" id="KW-1185">Reference proteome</keyword>
<evidence type="ECO:0000259" key="9">
    <source>
        <dbReference type="PROSITE" id="PS50144"/>
    </source>
</evidence>
<keyword evidence="4" id="KW-0645">Protease</keyword>
<dbReference type="Gene3D" id="3.10.20.90">
    <property type="entry name" value="Phosphatidylinositol 3-kinase Catalytic Subunit, Chain A, domain 1"/>
    <property type="match status" value="1"/>
</dbReference>
<proteinExistence type="inferred from homology"/>
<dbReference type="GO" id="GO:0005829">
    <property type="term" value="C:cytosol"/>
    <property type="evidence" value="ECO:0000318"/>
    <property type="project" value="GO_Central"/>
</dbReference>
<dbReference type="SUPFAM" id="SSF49599">
    <property type="entry name" value="TRAF domain-like"/>
    <property type="match status" value="1"/>
</dbReference>
<dbReference type="PROSITE" id="PS00973">
    <property type="entry name" value="USP_2"/>
    <property type="match status" value="1"/>
</dbReference>
<dbReference type="Pfam" id="PF22486">
    <property type="entry name" value="MATH_2"/>
    <property type="match status" value="1"/>
</dbReference>
<evidence type="ECO:0000256" key="7">
    <source>
        <dbReference type="ARBA" id="ARBA00022807"/>
    </source>
</evidence>
<evidence type="ECO:0000256" key="2">
    <source>
        <dbReference type="ARBA" id="ARBA00009085"/>
    </source>
</evidence>
<dbReference type="Gene3D" id="3.90.70.10">
    <property type="entry name" value="Cysteine proteinases"/>
    <property type="match status" value="1"/>
</dbReference>
<name>A0A251T1U0_HELAN</name>
<dbReference type="InterPro" id="IPR024729">
    <property type="entry name" value="USP7_ICP0-binding_dom"/>
</dbReference>
<evidence type="ECO:0000313" key="12">
    <source>
        <dbReference type="Proteomes" id="UP000215914"/>
    </source>
</evidence>
<dbReference type="Pfam" id="PF00443">
    <property type="entry name" value="UCH"/>
    <property type="match status" value="1"/>
</dbReference>
<dbReference type="FunFam" id="3.90.70.10:FF:000044">
    <property type="entry name" value="Ubiquitin carboxyl-terminal hydrolase 13"/>
    <property type="match status" value="1"/>
</dbReference>